<dbReference type="InterPro" id="IPR006879">
    <property type="entry name" value="YdjC-like"/>
</dbReference>
<comment type="caution">
    <text evidence="6">The sequence shown here is derived from an EMBL/GenBank/DDBJ whole genome shotgun (WGS) entry which is preliminary data.</text>
</comment>
<dbReference type="Pfam" id="PF04794">
    <property type="entry name" value="YdjC"/>
    <property type="match status" value="1"/>
</dbReference>
<keyword evidence="4" id="KW-0460">Magnesium</keyword>
<dbReference type="EMBL" id="QXJM01000023">
    <property type="protein sequence ID" value="RIE04872.1"/>
    <property type="molecule type" value="Genomic_DNA"/>
</dbReference>
<sequence>MIQELGFSPTDRVVIINADDLGVTRSTNQAIMQMFQNNAITSTSIMVPADAALDAALQCTKGKAMNVGIHITLTSHKSRFYKPINNLKKFSSLTNEHGYFYDEVCDFEKNADLDEVRIEVEAQIQTAISLGIEPTHLDSHAGSILGLYNNRDFLEVIFYLCQKYALPFCLPIRILEHPSFSSEQKQMFRQRIHLANQLGVRLIDDIAGLTYHFSSDEGYEGAKKELIKQINNLKPGITQITTHPAIVSDELKELTKFYENREIEYQLFNDPDVKELIKNQNIKLISWKAIRDLQRNSLK</sequence>
<evidence type="ECO:0000256" key="4">
    <source>
        <dbReference type="ARBA" id="ARBA00022842"/>
    </source>
</evidence>
<accession>A0A398CQT6</accession>
<comment type="cofactor">
    <cofactor evidence="1">
        <name>Mg(2+)</name>
        <dbReference type="ChEBI" id="CHEBI:18420"/>
    </cofactor>
</comment>
<dbReference type="Proteomes" id="UP000266340">
    <property type="component" value="Unassembled WGS sequence"/>
</dbReference>
<dbReference type="AlphaFoldDB" id="A0A398CQT6"/>
<dbReference type="GO" id="GO:0005975">
    <property type="term" value="P:carbohydrate metabolic process"/>
    <property type="evidence" value="ECO:0007669"/>
    <property type="project" value="InterPro"/>
</dbReference>
<evidence type="ECO:0000256" key="2">
    <source>
        <dbReference type="ARBA" id="ARBA00022723"/>
    </source>
</evidence>
<dbReference type="PANTHER" id="PTHR31609">
    <property type="entry name" value="YDJC DEACETYLASE FAMILY MEMBER"/>
    <property type="match status" value="1"/>
</dbReference>
<gene>
    <name evidence="6" type="ORF">D3H35_05255</name>
</gene>
<evidence type="ECO:0000256" key="1">
    <source>
        <dbReference type="ARBA" id="ARBA00001946"/>
    </source>
</evidence>
<keyword evidence="7" id="KW-1185">Reference proteome</keyword>
<proteinExistence type="predicted"/>
<evidence type="ECO:0000256" key="5">
    <source>
        <dbReference type="ARBA" id="ARBA00023277"/>
    </source>
</evidence>
<name>A0A398CQT6_9BACL</name>
<keyword evidence="3" id="KW-0378">Hydrolase</keyword>
<dbReference type="PANTHER" id="PTHR31609:SF1">
    <property type="entry name" value="CARBOHYDRATE DEACETYLASE"/>
    <property type="match status" value="1"/>
</dbReference>
<dbReference type="GO" id="GO:0016787">
    <property type="term" value="F:hydrolase activity"/>
    <property type="evidence" value="ECO:0007669"/>
    <property type="project" value="UniProtKB-KW"/>
</dbReference>
<dbReference type="CDD" id="cd10802">
    <property type="entry name" value="YdjC_TTHB029_like"/>
    <property type="match status" value="1"/>
</dbReference>
<evidence type="ECO:0000313" key="7">
    <source>
        <dbReference type="Proteomes" id="UP000266340"/>
    </source>
</evidence>
<dbReference type="GO" id="GO:0019213">
    <property type="term" value="F:deacetylase activity"/>
    <property type="evidence" value="ECO:0007669"/>
    <property type="project" value="TreeGrafter"/>
</dbReference>
<dbReference type="InterPro" id="IPR011330">
    <property type="entry name" value="Glyco_hydro/deAcase_b/a-brl"/>
</dbReference>
<keyword evidence="2" id="KW-0479">Metal-binding</keyword>
<reference evidence="6 7" key="1">
    <citation type="submission" date="2018-09" db="EMBL/GenBank/DDBJ databases">
        <title>Cohnella cavernae sp. nov., isolated from a karst cave.</title>
        <authorList>
            <person name="Zhu H."/>
        </authorList>
    </citation>
    <scope>NUCLEOTIDE SEQUENCE [LARGE SCALE GENOMIC DNA]</scope>
    <source>
        <strain evidence="6 7">K2E09-144</strain>
    </source>
</reference>
<evidence type="ECO:0000313" key="6">
    <source>
        <dbReference type="EMBL" id="RIE04872.1"/>
    </source>
</evidence>
<evidence type="ECO:0000256" key="3">
    <source>
        <dbReference type="ARBA" id="ARBA00022801"/>
    </source>
</evidence>
<keyword evidence="5" id="KW-0119">Carbohydrate metabolism</keyword>
<dbReference type="Gene3D" id="3.20.20.370">
    <property type="entry name" value="Glycoside hydrolase/deacetylase"/>
    <property type="match status" value="1"/>
</dbReference>
<organism evidence="6 7">
    <name type="scientific">Cohnella faecalis</name>
    <dbReference type="NCBI Taxonomy" id="2315694"/>
    <lineage>
        <taxon>Bacteria</taxon>
        <taxon>Bacillati</taxon>
        <taxon>Bacillota</taxon>
        <taxon>Bacilli</taxon>
        <taxon>Bacillales</taxon>
        <taxon>Paenibacillaceae</taxon>
        <taxon>Cohnella</taxon>
    </lineage>
</organism>
<protein>
    <submittedName>
        <fullName evidence="6">ChbG/HpnK family deacetylase</fullName>
    </submittedName>
</protein>
<dbReference type="OrthoDB" id="9774177at2"/>
<dbReference type="RefSeq" id="WP_119148072.1">
    <property type="nucleotide sequence ID" value="NZ_JBHSOV010000005.1"/>
</dbReference>
<dbReference type="SUPFAM" id="SSF88713">
    <property type="entry name" value="Glycoside hydrolase/deacetylase"/>
    <property type="match status" value="1"/>
</dbReference>
<dbReference type="GO" id="GO:0046872">
    <property type="term" value="F:metal ion binding"/>
    <property type="evidence" value="ECO:0007669"/>
    <property type="project" value="UniProtKB-KW"/>
</dbReference>